<dbReference type="RefSeq" id="WP_058004821.1">
    <property type="nucleotide sequence ID" value="NZ_CP065424.1"/>
</dbReference>
<dbReference type="SUPFAM" id="SSF53955">
    <property type="entry name" value="Lysozyme-like"/>
    <property type="match status" value="1"/>
</dbReference>
<sequence length="213" mass="23343">MTTVNQFRTLLELQAFQNFSNSTPSQSFNTSSLFQEVLASVLQNSLNSASEEDQSSSLYRSLSTPLPMNFNYTQVNSTPMNAVKQITAPKDIEAIIQKASEQFNLPTKLIQSVIHQESGFNTNAVSRSGAAGLMQLMPSTAKSLGVTDVFDAEQNVLAGSKYLKSMLDRYNGNVSLALAAYNAGPGNVDKYDGIPPFKETQNYVKKVTDHFYS</sequence>
<dbReference type="InterPro" id="IPR008258">
    <property type="entry name" value="Transglycosylase_SLT_dom_1"/>
</dbReference>
<dbReference type="PANTHER" id="PTHR37423">
    <property type="entry name" value="SOLUBLE LYTIC MUREIN TRANSGLYCOSYLASE-RELATED"/>
    <property type="match status" value="1"/>
</dbReference>
<protein>
    <submittedName>
        <fullName evidence="2">Lytic transglycosylase</fullName>
    </submittedName>
</protein>
<gene>
    <name evidence="2" type="ORF">BWZ43_12530</name>
</gene>
<proteinExistence type="predicted"/>
<dbReference type="EMBL" id="MTLA01000138">
    <property type="protein sequence ID" value="OOP68069.1"/>
    <property type="molecule type" value="Genomic_DNA"/>
</dbReference>
<dbReference type="Pfam" id="PF01464">
    <property type="entry name" value="SLT"/>
    <property type="match status" value="1"/>
</dbReference>
<dbReference type="AlphaFoldDB" id="A0A8E2I7F0"/>
<name>A0A8E2I7F0_9BACI</name>
<evidence type="ECO:0000259" key="1">
    <source>
        <dbReference type="Pfam" id="PF01464"/>
    </source>
</evidence>
<dbReference type="InterPro" id="IPR023346">
    <property type="entry name" value="Lysozyme-like_dom_sf"/>
</dbReference>
<dbReference type="Proteomes" id="UP000189761">
    <property type="component" value="Unassembled WGS sequence"/>
</dbReference>
<dbReference type="CDD" id="cd00254">
    <property type="entry name" value="LT-like"/>
    <property type="match status" value="1"/>
</dbReference>
<comment type="caution">
    <text evidence="2">The sequence shown here is derived from an EMBL/GenBank/DDBJ whole genome shotgun (WGS) entry which is preliminary data.</text>
</comment>
<accession>A0A8E2I7F0</accession>
<reference evidence="2 3" key="1">
    <citation type="submission" date="2017-01" db="EMBL/GenBank/DDBJ databases">
        <title>Draft genome sequence of Bacillus oleronius.</title>
        <authorList>
            <person name="Allam M."/>
        </authorList>
    </citation>
    <scope>NUCLEOTIDE SEQUENCE [LARGE SCALE GENOMIC DNA]</scope>
    <source>
        <strain evidence="2 3">DSM 9356</strain>
    </source>
</reference>
<dbReference type="Gene3D" id="1.10.530.10">
    <property type="match status" value="1"/>
</dbReference>
<organism evidence="2 3">
    <name type="scientific">Heyndrickxia oleronia</name>
    <dbReference type="NCBI Taxonomy" id="38875"/>
    <lineage>
        <taxon>Bacteria</taxon>
        <taxon>Bacillati</taxon>
        <taxon>Bacillota</taxon>
        <taxon>Bacilli</taxon>
        <taxon>Bacillales</taxon>
        <taxon>Bacillaceae</taxon>
        <taxon>Heyndrickxia</taxon>
    </lineage>
</organism>
<feature type="domain" description="Transglycosylase SLT" evidence="1">
    <location>
        <begin position="95"/>
        <end position="203"/>
    </location>
</feature>
<evidence type="ECO:0000313" key="2">
    <source>
        <dbReference type="EMBL" id="OOP68069.1"/>
    </source>
</evidence>
<dbReference type="PANTHER" id="PTHR37423:SF2">
    <property type="entry name" value="MEMBRANE-BOUND LYTIC MUREIN TRANSGLYCOSYLASE C"/>
    <property type="match status" value="1"/>
</dbReference>
<evidence type="ECO:0000313" key="3">
    <source>
        <dbReference type="Proteomes" id="UP000189761"/>
    </source>
</evidence>
<keyword evidence="3" id="KW-1185">Reference proteome</keyword>